<evidence type="ECO:0000313" key="2">
    <source>
        <dbReference type="Proteomes" id="UP000664163"/>
    </source>
</evidence>
<gene>
    <name evidence="1" type="ORF">J0X13_15005</name>
</gene>
<comment type="caution">
    <text evidence="1">The sequence shown here is derived from an EMBL/GenBank/DDBJ whole genome shotgun (WGS) entry which is preliminary data.</text>
</comment>
<dbReference type="Proteomes" id="UP000664163">
    <property type="component" value="Unassembled WGS sequence"/>
</dbReference>
<keyword evidence="2" id="KW-1185">Reference proteome</keyword>
<protein>
    <submittedName>
        <fullName evidence="1">Uncharacterized protein</fullName>
    </submittedName>
</protein>
<proteinExistence type="predicted"/>
<dbReference type="EMBL" id="JAFLND010000004">
    <property type="protein sequence ID" value="MBO0331865.1"/>
    <property type="molecule type" value="Genomic_DNA"/>
</dbReference>
<organism evidence="1 2">
    <name type="scientific">[Muricauda] lutisoli</name>
    <dbReference type="NCBI Taxonomy" id="2816035"/>
    <lineage>
        <taxon>Bacteria</taxon>
        <taxon>Pseudomonadati</taxon>
        <taxon>Bacteroidota</taxon>
        <taxon>Flavobacteriia</taxon>
        <taxon>Flavobacteriales</taxon>
        <taxon>Flavobacteriaceae</taxon>
        <taxon>Allomuricauda</taxon>
    </lineage>
</organism>
<sequence>MTHVRVQHVIPIRFKNWETINEIPPNKSGQPISDHDILTKESALAITGEKYAL</sequence>
<evidence type="ECO:0000313" key="1">
    <source>
        <dbReference type="EMBL" id="MBO0331865.1"/>
    </source>
</evidence>
<reference evidence="1 2" key="1">
    <citation type="submission" date="2021-03" db="EMBL/GenBank/DDBJ databases">
        <title>Muricauda sp. CAU 1631 isolated from Incheon.</title>
        <authorList>
            <person name="Kim W."/>
        </authorList>
    </citation>
    <scope>NUCLEOTIDE SEQUENCE [LARGE SCALE GENOMIC DNA]</scope>
    <source>
        <strain evidence="1 2">CAU 1631</strain>
    </source>
</reference>
<name>A0ABS3F021_9FLAO</name>
<accession>A0ABS3F021</accession>
<dbReference type="RefSeq" id="WP_207072199.1">
    <property type="nucleotide sequence ID" value="NZ_JAFLND010000004.1"/>
</dbReference>